<accession>A0A1F5ZJ68</accession>
<evidence type="ECO:0000313" key="4">
    <source>
        <dbReference type="Proteomes" id="UP000176923"/>
    </source>
</evidence>
<dbReference type="EMBL" id="MFJL01000046">
    <property type="protein sequence ID" value="OGG12518.1"/>
    <property type="molecule type" value="Genomic_DNA"/>
</dbReference>
<keyword evidence="1" id="KW-1133">Transmembrane helix</keyword>
<keyword evidence="1" id="KW-0472">Membrane</keyword>
<feature type="domain" description="LytR/CpsA/Psr regulator C-terminal" evidence="2">
    <location>
        <begin position="156"/>
        <end position="224"/>
    </location>
</feature>
<evidence type="ECO:0000256" key="1">
    <source>
        <dbReference type="SAM" id="Phobius"/>
    </source>
</evidence>
<feature type="transmembrane region" description="Helical" evidence="1">
    <location>
        <begin position="6"/>
        <end position="29"/>
    </location>
</feature>
<evidence type="ECO:0000259" key="2">
    <source>
        <dbReference type="Pfam" id="PF13399"/>
    </source>
</evidence>
<proteinExistence type="predicted"/>
<dbReference type="STRING" id="1798382.A3D77_01130"/>
<organism evidence="3 4">
    <name type="scientific">Candidatus Gottesmanbacteria bacterium RIFCSPHIGHO2_02_FULL_39_11</name>
    <dbReference type="NCBI Taxonomy" id="1798382"/>
    <lineage>
        <taxon>Bacteria</taxon>
        <taxon>Candidatus Gottesmaniibacteriota</taxon>
    </lineage>
</organism>
<dbReference type="Pfam" id="PF13399">
    <property type="entry name" value="LytR_C"/>
    <property type="match status" value="1"/>
</dbReference>
<name>A0A1F5ZJ68_9BACT</name>
<protein>
    <recommendedName>
        <fullName evidence="2">LytR/CpsA/Psr regulator C-terminal domain-containing protein</fullName>
    </recommendedName>
</protein>
<dbReference type="InterPro" id="IPR027381">
    <property type="entry name" value="LytR/CpsA/Psr_C"/>
</dbReference>
<keyword evidence="1" id="KW-0812">Transmembrane</keyword>
<reference evidence="3 4" key="1">
    <citation type="journal article" date="2016" name="Nat. Commun.">
        <title>Thousands of microbial genomes shed light on interconnected biogeochemical processes in an aquifer system.</title>
        <authorList>
            <person name="Anantharaman K."/>
            <person name="Brown C.T."/>
            <person name="Hug L.A."/>
            <person name="Sharon I."/>
            <person name="Castelle C.J."/>
            <person name="Probst A.J."/>
            <person name="Thomas B.C."/>
            <person name="Singh A."/>
            <person name="Wilkins M.J."/>
            <person name="Karaoz U."/>
            <person name="Brodie E.L."/>
            <person name="Williams K.H."/>
            <person name="Hubbard S.S."/>
            <person name="Banfield J.F."/>
        </authorList>
    </citation>
    <scope>NUCLEOTIDE SEQUENCE [LARGE SCALE GENOMIC DNA]</scope>
</reference>
<comment type="caution">
    <text evidence="3">The sequence shown here is derived from an EMBL/GenBank/DDBJ whole genome shotgun (WGS) entry which is preliminary data.</text>
</comment>
<dbReference type="Proteomes" id="UP000176923">
    <property type="component" value="Unassembled WGS sequence"/>
</dbReference>
<dbReference type="AlphaFoldDB" id="A0A1F5ZJ68"/>
<gene>
    <name evidence="3" type="ORF">A3D77_01130</name>
</gene>
<sequence>MSLSKVQTIAVVFFSIIVFTAIGTSVYFYSQYKSSQGSVAGTSDETKKLKKRVGKLIDIPTDEDPAVATVNDVTKLRDQPFFSRAKNGDKVLVFAKAKKAILYDPIANKIIEVGPITLPTPTGAVEEGTFNIPGTEPTGPSQGPIRFPSPTTVSTVSVVLYNGTATPTLSDTIQNLIKEKTQNVQITETTQASRDTYESTIVVDLNGTKKDSAATLAQLVSGEVGDLPPGEKKPASGDFLVIIGAPKNAPSPTTSQ</sequence>
<evidence type="ECO:0000313" key="3">
    <source>
        <dbReference type="EMBL" id="OGG12518.1"/>
    </source>
</evidence>